<dbReference type="RefSeq" id="WP_187795039.1">
    <property type="nucleotide sequence ID" value="NZ_JACOQL010000009.1"/>
</dbReference>
<proteinExistence type="inferred from homology"/>
<dbReference type="InterPro" id="IPR045229">
    <property type="entry name" value="TPP_enz"/>
</dbReference>
<comment type="caution">
    <text evidence="3">The sequence shown here is derived from an EMBL/GenBank/DDBJ whole genome shotgun (WGS) entry which is preliminary data.</text>
</comment>
<comment type="similarity">
    <text evidence="1">Belongs to the TPP enzyme family.</text>
</comment>
<evidence type="ECO:0000313" key="4">
    <source>
        <dbReference type="Proteomes" id="UP000608594"/>
    </source>
</evidence>
<feature type="domain" description="Thiamine pyrophosphate enzyme N-terminal TPP-binding" evidence="2">
    <location>
        <begin position="3"/>
        <end position="86"/>
    </location>
</feature>
<dbReference type="PANTHER" id="PTHR18968:SF13">
    <property type="entry name" value="ACETOLACTATE SYNTHASE CATALYTIC SUBUNIT, MITOCHONDRIAL"/>
    <property type="match status" value="1"/>
</dbReference>
<dbReference type="EMBL" id="JACOQL010000009">
    <property type="protein sequence ID" value="MBC9248556.1"/>
    <property type="molecule type" value="Genomic_DNA"/>
</dbReference>
<dbReference type="Pfam" id="PF02776">
    <property type="entry name" value="TPP_enzyme_N"/>
    <property type="match status" value="1"/>
</dbReference>
<dbReference type="GO" id="GO:0009097">
    <property type="term" value="P:isoleucine biosynthetic process"/>
    <property type="evidence" value="ECO:0007669"/>
    <property type="project" value="TreeGrafter"/>
</dbReference>
<gene>
    <name evidence="3" type="ORF">H4P12_17990</name>
</gene>
<dbReference type="AlphaFoldDB" id="A0A926GEG4"/>
<sequence length="114" mass="12175">MNDAEVRHIGVRHEQGASFMADGFARATRKPGVAMVISGPGVTNASTAIGQAYSDSVPLLLLTPAITSNVQGMGYGMLHEIRDQRAMTDSITGLSVMATRAEQVRRMNECSHSL</sequence>
<evidence type="ECO:0000256" key="1">
    <source>
        <dbReference type="ARBA" id="ARBA00007812"/>
    </source>
</evidence>
<organism evidence="3 4">
    <name type="scientific">Paracoccus amoyensis</name>
    <dbReference type="NCBI Taxonomy" id="2760093"/>
    <lineage>
        <taxon>Bacteria</taxon>
        <taxon>Pseudomonadati</taxon>
        <taxon>Pseudomonadota</taxon>
        <taxon>Alphaproteobacteria</taxon>
        <taxon>Rhodobacterales</taxon>
        <taxon>Paracoccaceae</taxon>
        <taxon>Paracoccus</taxon>
    </lineage>
</organism>
<evidence type="ECO:0000313" key="3">
    <source>
        <dbReference type="EMBL" id="MBC9248556.1"/>
    </source>
</evidence>
<dbReference type="InterPro" id="IPR012001">
    <property type="entry name" value="Thiamin_PyroP_enz_TPP-bd_dom"/>
</dbReference>
<dbReference type="Proteomes" id="UP000608594">
    <property type="component" value="Unassembled WGS sequence"/>
</dbReference>
<keyword evidence="4" id="KW-1185">Reference proteome</keyword>
<dbReference type="InterPro" id="IPR029061">
    <property type="entry name" value="THDP-binding"/>
</dbReference>
<dbReference type="GO" id="GO:0009099">
    <property type="term" value="P:L-valine biosynthetic process"/>
    <property type="evidence" value="ECO:0007669"/>
    <property type="project" value="TreeGrafter"/>
</dbReference>
<dbReference type="GO" id="GO:0003984">
    <property type="term" value="F:acetolactate synthase activity"/>
    <property type="evidence" value="ECO:0007669"/>
    <property type="project" value="TreeGrafter"/>
</dbReference>
<dbReference type="GO" id="GO:0050660">
    <property type="term" value="F:flavin adenine dinucleotide binding"/>
    <property type="evidence" value="ECO:0007669"/>
    <property type="project" value="TreeGrafter"/>
</dbReference>
<protein>
    <recommendedName>
        <fullName evidence="2">Thiamine pyrophosphate enzyme N-terminal TPP-binding domain-containing protein</fullName>
    </recommendedName>
</protein>
<dbReference type="GO" id="GO:0005948">
    <property type="term" value="C:acetolactate synthase complex"/>
    <property type="evidence" value="ECO:0007669"/>
    <property type="project" value="TreeGrafter"/>
</dbReference>
<accession>A0A926GEG4</accession>
<dbReference type="Gene3D" id="3.40.50.970">
    <property type="match status" value="1"/>
</dbReference>
<dbReference type="SUPFAM" id="SSF52518">
    <property type="entry name" value="Thiamin diphosphate-binding fold (THDP-binding)"/>
    <property type="match status" value="1"/>
</dbReference>
<dbReference type="CDD" id="cd07035">
    <property type="entry name" value="TPP_PYR_POX_like"/>
    <property type="match status" value="1"/>
</dbReference>
<reference evidence="3" key="1">
    <citation type="submission" date="2020-08" db="EMBL/GenBank/DDBJ databases">
        <title>Paracoccus amoyensis sp. nov., isolated from the surface seawater at coast of Xiamen, Fujian.</title>
        <authorList>
            <person name="Lyu L."/>
        </authorList>
    </citation>
    <scope>NUCLEOTIDE SEQUENCE</scope>
    <source>
        <strain evidence="3">11-3</strain>
    </source>
</reference>
<evidence type="ECO:0000259" key="2">
    <source>
        <dbReference type="Pfam" id="PF02776"/>
    </source>
</evidence>
<dbReference type="GO" id="GO:0030976">
    <property type="term" value="F:thiamine pyrophosphate binding"/>
    <property type="evidence" value="ECO:0007669"/>
    <property type="project" value="InterPro"/>
</dbReference>
<name>A0A926GEG4_9RHOB</name>
<dbReference type="PANTHER" id="PTHR18968">
    <property type="entry name" value="THIAMINE PYROPHOSPHATE ENZYMES"/>
    <property type="match status" value="1"/>
</dbReference>